<dbReference type="InterPro" id="IPR050360">
    <property type="entry name" value="MFS_Sugar_Transporters"/>
</dbReference>
<dbReference type="InParanoid" id="A0A1V8T3F1"/>
<feature type="transmembrane region" description="Helical" evidence="5">
    <location>
        <begin position="112"/>
        <end position="139"/>
    </location>
</feature>
<dbReference type="InterPro" id="IPR005828">
    <property type="entry name" value="MFS_sugar_transport-like"/>
</dbReference>
<dbReference type="Gene3D" id="1.20.1250.20">
    <property type="entry name" value="MFS general substrate transporter like domains"/>
    <property type="match status" value="1"/>
</dbReference>
<dbReference type="PROSITE" id="PS50404">
    <property type="entry name" value="GST_NTER"/>
    <property type="match status" value="1"/>
</dbReference>
<evidence type="ECO:0000256" key="1">
    <source>
        <dbReference type="ARBA" id="ARBA00004141"/>
    </source>
</evidence>
<dbReference type="GO" id="GO:0016020">
    <property type="term" value="C:membrane"/>
    <property type="evidence" value="ECO:0007669"/>
    <property type="project" value="UniProtKB-SubCell"/>
</dbReference>
<evidence type="ECO:0000256" key="3">
    <source>
        <dbReference type="ARBA" id="ARBA00022989"/>
    </source>
</evidence>
<evidence type="ECO:0000313" key="9">
    <source>
        <dbReference type="Proteomes" id="UP000192596"/>
    </source>
</evidence>
<reference evidence="9" key="1">
    <citation type="submission" date="2017-03" db="EMBL/GenBank/DDBJ databases">
        <title>Genomes of endolithic fungi from Antarctica.</title>
        <authorList>
            <person name="Coleine C."/>
            <person name="Masonjones S."/>
            <person name="Stajich J.E."/>
        </authorList>
    </citation>
    <scope>NUCLEOTIDE SEQUENCE [LARGE SCALE GENOMIC DNA]</scope>
    <source>
        <strain evidence="9">CCFEE 5527</strain>
    </source>
</reference>
<evidence type="ECO:0000256" key="2">
    <source>
        <dbReference type="ARBA" id="ARBA00022692"/>
    </source>
</evidence>
<evidence type="ECO:0008006" key="10">
    <source>
        <dbReference type="Google" id="ProtNLM"/>
    </source>
</evidence>
<protein>
    <recommendedName>
        <fullName evidence="10">Major facilitator superfamily (MFS) profile domain-containing protein</fullName>
    </recommendedName>
</protein>
<dbReference type="InterPro" id="IPR004045">
    <property type="entry name" value="Glutathione_S-Trfase_N"/>
</dbReference>
<sequence length="666" mass="72548">MGIELRGNALITMILLASGLDFLLLGYDQGLLAGILPGARFLDMLDNLNPTMTGLVTAIYDIGCAFGAVAAFIWGVRIGRKKSIIIANFIVIIGAALQTACVNYSMMAVTRVVAGVGAGFSTSALIIIGVALASWLFFATLFANSSLQWRYPIACQMIFSSLVLCCGLFLCDTPRWLAQRGEHDNARHVIARLLDKDDHDPGVTGQLNEILEALNLEAADGEASWSEVFSNATKSRNLQRVLLGMGPYMMNQWSGVNALCYYLTYIFERYLGFSTQIALILASVAFTQHAVMSWPPYFYMDKLGCRWSVILSSAGCATCMALIAGCLLGKNSAGAAGAVAFSFLFLDCFTLGILPLVVFGRDSAIAIVVVMITPIAMNAIGGNHFWIWAIVCASFCPLTYFFAIETSGRTLEQIDQMFHSKPRVLMGFDKENTKVIRTTAADEEIRFKAFAAMGDKGGVEEVEEQTLAPESLKSLSGNSTGKAPFLEDSDYGITLNESTAIAEWIITKHGNGRLALRPDDPNYAEYLRWFHFANCTLQPAFVTSMFMGIAEGGPEGMAKQFVQARTAGALSVLDERLGEVKWLAGDEFTAADVMTLYVVTTQRWFGPVSLAGYGNVLRWVGECAARPAYQRAMEKGDPEMKLLLGAEPPKQSLLEVDGVNSDIWKK</sequence>
<feature type="transmembrane region" description="Helical" evidence="5">
    <location>
        <begin position="307"/>
        <end position="328"/>
    </location>
</feature>
<feature type="domain" description="GST C-terminal" evidence="7">
    <location>
        <begin position="519"/>
        <end position="642"/>
    </location>
</feature>
<dbReference type="OrthoDB" id="6133115at2759"/>
<gene>
    <name evidence="8" type="ORF">B0A48_10039</name>
</gene>
<dbReference type="AlphaFoldDB" id="A0A1V8T3F1"/>
<dbReference type="Pfam" id="PF00083">
    <property type="entry name" value="Sugar_tr"/>
    <property type="match status" value="2"/>
</dbReference>
<evidence type="ECO:0000256" key="4">
    <source>
        <dbReference type="ARBA" id="ARBA00023136"/>
    </source>
</evidence>
<dbReference type="EMBL" id="NAJO01000018">
    <property type="protein sequence ID" value="OQO05943.1"/>
    <property type="molecule type" value="Genomic_DNA"/>
</dbReference>
<evidence type="ECO:0000259" key="7">
    <source>
        <dbReference type="PROSITE" id="PS50405"/>
    </source>
</evidence>
<name>A0A1V8T3F1_9PEZI</name>
<dbReference type="SUPFAM" id="SSF52833">
    <property type="entry name" value="Thioredoxin-like"/>
    <property type="match status" value="1"/>
</dbReference>
<dbReference type="SUPFAM" id="SSF103473">
    <property type="entry name" value="MFS general substrate transporter"/>
    <property type="match status" value="1"/>
</dbReference>
<dbReference type="Gene3D" id="3.40.30.10">
    <property type="entry name" value="Glutaredoxin"/>
    <property type="match status" value="1"/>
</dbReference>
<comment type="subcellular location">
    <subcellularLocation>
        <location evidence="1">Membrane</location>
        <topology evidence="1">Multi-pass membrane protein</topology>
    </subcellularLocation>
</comment>
<feature type="transmembrane region" description="Helical" evidence="5">
    <location>
        <begin position="7"/>
        <end position="27"/>
    </location>
</feature>
<keyword evidence="2 5" id="KW-0812">Transmembrane</keyword>
<dbReference type="Proteomes" id="UP000192596">
    <property type="component" value="Unassembled WGS sequence"/>
</dbReference>
<proteinExistence type="predicted"/>
<evidence type="ECO:0000259" key="6">
    <source>
        <dbReference type="PROSITE" id="PS50404"/>
    </source>
</evidence>
<feature type="transmembrane region" description="Helical" evidence="5">
    <location>
        <begin position="363"/>
        <end position="380"/>
    </location>
</feature>
<dbReference type="PROSITE" id="PS50405">
    <property type="entry name" value="GST_CTER"/>
    <property type="match status" value="1"/>
</dbReference>
<feature type="transmembrane region" description="Helical" evidence="5">
    <location>
        <begin position="335"/>
        <end position="357"/>
    </location>
</feature>
<dbReference type="InterPro" id="IPR010987">
    <property type="entry name" value="Glutathione-S-Trfase_C-like"/>
</dbReference>
<evidence type="ECO:0000256" key="5">
    <source>
        <dbReference type="SAM" id="Phobius"/>
    </source>
</evidence>
<accession>A0A1V8T3F1</accession>
<dbReference type="InterPro" id="IPR036249">
    <property type="entry name" value="Thioredoxin-like_sf"/>
</dbReference>
<dbReference type="SUPFAM" id="SSF47616">
    <property type="entry name" value="GST C-terminal domain-like"/>
    <property type="match status" value="1"/>
</dbReference>
<dbReference type="GO" id="GO:0005351">
    <property type="term" value="F:carbohydrate:proton symporter activity"/>
    <property type="evidence" value="ECO:0007669"/>
    <property type="project" value="TreeGrafter"/>
</dbReference>
<dbReference type="Pfam" id="PF00043">
    <property type="entry name" value="GST_C"/>
    <property type="match status" value="1"/>
</dbReference>
<dbReference type="InterPro" id="IPR004046">
    <property type="entry name" value="GST_C"/>
</dbReference>
<feature type="transmembrane region" description="Helical" evidence="5">
    <location>
        <begin position="385"/>
        <end position="403"/>
    </location>
</feature>
<dbReference type="PANTHER" id="PTHR48022">
    <property type="entry name" value="PLASTIDIC GLUCOSE TRANSPORTER 4"/>
    <property type="match status" value="1"/>
</dbReference>
<feature type="transmembrane region" description="Helical" evidence="5">
    <location>
        <begin position="277"/>
        <end position="295"/>
    </location>
</feature>
<evidence type="ECO:0000313" key="8">
    <source>
        <dbReference type="EMBL" id="OQO05943.1"/>
    </source>
</evidence>
<organism evidence="8 9">
    <name type="scientific">Cryoendolithus antarcticus</name>
    <dbReference type="NCBI Taxonomy" id="1507870"/>
    <lineage>
        <taxon>Eukaryota</taxon>
        <taxon>Fungi</taxon>
        <taxon>Dikarya</taxon>
        <taxon>Ascomycota</taxon>
        <taxon>Pezizomycotina</taxon>
        <taxon>Dothideomycetes</taxon>
        <taxon>Dothideomycetidae</taxon>
        <taxon>Cladosporiales</taxon>
        <taxon>Cladosporiaceae</taxon>
        <taxon>Cryoendolithus</taxon>
    </lineage>
</organism>
<dbReference type="InterPro" id="IPR036282">
    <property type="entry name" value="Glutathione-S-Trfase_C_sf"/>
</dbReference>
<keyword evidence="9" id="KW-1185">Reference proteome</keyword>
<keyword evidence="3 5" id="KW-1133">Transmembrane helix</keyword>
<feature type="transmembrane region" description="Helical" evidence="5">
    <location>
        <begin position="52"/>
        <end position="74"/>
    </location>
</feature>
<dbReference type="InterPro" id="IPR036259">
    <property type="entry name" value="MFS_trans_sf"/>
</dbReference>
<dbReference type="CDD" id="cd00570">
    <property type="entry name" value="GST_N_family"/>
    <property type="match status" value="1"/>
</dbReference>
<dbReference type="PANTHER" id="PTHR48022:SF28">
    <property type="entry name" value="MAJOR FACILITATOR SUPERFAMILY (MFS) PROFILE DOMAIN-CONTAINING PROTEIN-RELATED"/>
    <property type="match status" value="1"/>
</dbReference>
<keyword evidence="4 5" id="KW-0472">Membrane</keyword>
<feature type="transmembrane region" description="Helical" evidence="5">
    <location>
        <begin position="86"/>
        <end position="106"/>
    </location>
</feature>
<dbReference type="Gene3D" id="1.20.1050.10">
    <property type="match status" value="1"/>
</dbReference>
<feature type="domain" description="GST N-terminal" evidence="6">
    <location>
        <begin position="420"/>
        <end position="513"/>
    </location>
</feature>
<comment type="caution">
    <text evidence="8">The sequence shown here is derived from an EMBL/GenBank/DDBJ whole genome shotgun (WGS) entry which is preliminary data.</text>
</comment>